<dbReference type="AlphaFoldDB" id="A0A454JJV2"/>
<dbReference type="GO" id="GO:0006397">
    <property type="term" value="P:mRNA processing"/>
    <property type="evidence" value="ECO:0007669"/>
    <property type="project" value="InterPro"/>
</dbReference>
<sequence length="49" mass="5351">MASRILCYGPTACSHLHTGVPFGNADILFKDSCQFLIQLMILPRALALC</sequence>
<protein>
    <submittedName>
        <fullName evidence="1">Uncharacterized protein</fullName>
    </submittedName>
</protein>
<accession>A0A454JJV2</accession>
<dbReference type="GO" id="GO:1990817">
    <property type="term" value="F:poly(A) RNA polymerase activity"/>
    <property type="evidence" value="ECO:0007669"/>
    <property type="project" value="InterPro"/>
</dbReference>
<keyword evidence="2" id="KW-1185">Reference proteome</keyword>
<proteinExistence type="predicted"/>
<name>A0A454JJV2_9NEIS</name>
<dbReference type="InterPro" id="IPR037265">
    <property type="entry name" value="PolyA_pol_cat_sf"/>
</dbReference>
<comment type="caution">
    <text evidence="1">The sequence shown here is derived from an EMBL/GenBank/DDBJ whole genome shotgun (WGS) entry which is preliminary data.</text>
</comment>
<dbReference type="EMBL" id="RFAR01000026">
    <property type="protein sequence ID" value="RMC99314.1"/>
    <property type="molecule type" value="Genomic_DNA"/>
</dbReference>
<organism evidence="1 2">
    <name type="scientific">Aquitalea palustris</name>
    <dbReference type="NCBI Taxonomy" id="2480983"/>
    <lineage>
        <taxon>Bacteria</taxon>
        <taxon>Pseudomonadati</taxon>
        <taxon>Pseudomonadota</taxon>
        <taxon>Betaproteobacteria</taxon>
        <taxon>Neisseriales</taxon>
        <taxon>Chromobacteriaceae</taxon>
        <taxon>Aquitalea</taxon>
    </lineage>
</organism>
<dbReference type="SUPFAM" id="SSF160957">
    <property type="entry name" value="Poly(A) polymerase catalytic subunit-like"/>
    <property type="match status" value="1"/>
</dbReference>
<dbReference type="Proteomes" id="UP000274139">
    <property type="component" value="Unassembled WGS sequence"/>
</dbReference>
<evidence type="ECO:0000313" key="1">
    <source>
        <dbReference type="EMBL" id="RMC99314.1"/>
    </source>
</evidence>
<gene>
    <name evidence="1" type="ORF">EAY64_07780</name>
</gene>
<evidence type="ECO:0000313" key="2">
    <source>
        <dbReference type="Proteomes" id="UP000274139"/>
    </source>
</evidence>
<reference evidence="1 2" key="1">
    <citation type="submission" date="2018-10" db="EMBL/GenBank/DDBJ databases">
        <title>Draft genome sequence of Aquitalea MWU14-2217 isolated from a wild cranberry bog in Provincetown, Massachusetts.</title>
        <authorList>
            <person name="Ebadzadsahrai G."/>
            <person name="Soby S."/>
        </authorList>
    </citation>
    <scope>NUCLEOTIDE SEQUENCE [LARGE SCALE GENOMIC DNA]</scope>
    <source>
        <strain evidence="1 2">MWU14-2217</strain>
    </source>
</reference>